<accession>A0A6P8XMX5</accession>
<name>A0A6P8XMX5_DROAB</name>
<dbReference type="CTD" id="41198"/>
<evidence type="ECO:0000313" key="4">
    <source>
        <dbReference type="RefSeq" id="XP_034114349.1"/>
    </source>
</evidence>
<evidence type="ECO:0000259" key="2">
    <source>
        <dbReference type="PROSITE" id="PS51082"/>
    </source>
</evidence>
<feature type="region of interest" description="Disordered" evidence="1">
    <location>
        <begin position="367"/>
        <end position="406"/>
    </location>
</feature>
<feature type="region of interest" description="Disordered" evidence="1">
    <location>
        <begin position="663"/>
        <end position="684"/>
    </location>
</feature>
<proteinExistence type="predicted"/>
<dbReference type="InterPro" id="IPR003124">
    <property type="entry name" value="WH2_dom"/>
</dbReference>
<feature type="region of interest" description="Disordered" evidence="1">
    <location>
        <begin position="304"/>
        <end position="323"/>
    </location>
</feature>
<reference evidence="4" key="1">
    <citation type="submission" date="2025-08" db="UniProtKB">
        <authorList>
            <consortium name="RefSeq"/>
        </authorList>
    </citation>
    <scope>IDENTIFICATION</scope>
    <source>
        <strain evidence="4">15112-1751.03</strain>
        <tissue evidence="4">Whole Adult</tissue>
    </source>
</reference>
<dbReference type="GO" id="GO:0003779">
    <property type="term" value="F:actin binding"/>
    <property type="evidence" value="ECO:0007669"/>
    <property type="project" value="InterPro"/>
</dbReference>
<feature type="compositionally biased region" description="Pro residues" evidence="1">
    <location>
        <begin position="528"/>
        <end position="587"/>
    </location>
</feature>
<feature type="compositionally biased region" description="Polar residues" evidence="1">
    <location>
        <begin position="509"/>
        <end position="525"/>
    </location>
</feature>
<dbReference type="PANTHER" id="PTHR45691">
    <property type="entry name" value="PROTEIN DIAPHANOUS"/>
    <property type="match status" value="1"/>
</dbReference>
<feature type="compositionally biased region" description="Low complexity" evidence="1">
    <location>
        <begin position="437"/>
        <end position="452"/>
    </location>
</feature>
<feature type="compositionally biased region" description="Low complexity" evidence="1">
    <location>
        <begin position="483"/>
        <end position="497"/>
    </location>
</feature>
<sequence length="684" mass="72931">MDMESVTYAYISEPVEFRQLEGKAIDFRKTFDVRGRGTDEMLQLYLRKANLSDDLDAIPAMQRRAYVYDIIRSHKSPGYWVVNCAFKNSNSNRIIIIVTTIVIIKLSHQPFAVTAALFIFVLCVYLQPPFMQVSSDVFAQPPPAVLPPPSARSTPGSERRLFGADAASLKMSYSSSSNSLNSIGGASSGALPGPSFSTSVLTSKKGSKYEISGPVNFQHVSGDVTRDRTRNAFDLNESNNDNVLKKYMMEHRITEEDVAGMRRQDLIKKIVHSNFTWLPKKDQPAKTKAAPATLQYATISTNNQITPPPSPPPTHRNPPSAQFSNYATLTSRFVDISDMDAPSMGPPPPSSHRQPEVVGTVVPVQLQNNRSKVPPPPSAVTAANTRPKQPQVPQQLTVEVRPSQTKTSTDMYATIGPTQRKVGTMRVPPPAPPKPSVAPSATTAQVQYAPTKQAPPPPAVKAAPQPQYVPPTPYGARSETQNAAPTAARSAAPPFAAELVQSRFGGPQTRPQAATQLPVQKPKTTTAIPPPPPPQPTSGAAAPPPPPPMPAAAPIPPPPPPVAAGGVPMPPPPPPAGGAPMPPPPPSAAMGLKKSEPVKTAPTAAAGGGGDDRDAFLLSIRKGVTLKKVDRKSATISGIKPRAEKKPATMDFLSELKLGITSRRVKNPADNPYSEANTGNESQA</sequence>
<feature type="region of interest" description="Disordered" evidence="1">
    <location>
        <begin position="421"/>
        <end position="612"/>
    </location>
</feature>
<organism evidence="3 4">
    <name type="scientific">Drosophila albomicans</name>
    <name type="common">Fruit fly</name>
    <dbReference type="NCBI Taxonomy" id="7291"/>
    <lineage>
        <taxon>Eukaryota</taxon>
        <taxon>Metazoa</taxon>
        <taxon>Ecdysozoa</taxon>
        <taxon>Arthropoda</taxon>
        <taxon>Hexapoda</taxon>
        <taxon>Insecta</taxon>
        <taxon>Pterygota</taxon>
        <taxon>Neoptera</taxon>
        <taxon>Endopterygota</taxon>
        <taxon>Diptera</taxon>
        <taxon>Brachycera</taxon>
        <taxon>Muscomorpha</taxon>
        <taxon>Ephydroidea</taxon>
        <taxon>Drosophilidae</taxon>
        <taxon>Drosophila</taxon>
    </lineage>
</organism>
<feature type="compositionally biased region" description="Polar residues" evidence="1">
    <location>
        <begin position="674"/>
        <end position="684"/>
    </location>
</feature>
<dbReference type="GO" id="GO:0030041">
    <property type="term" value="P:actin filament polymerization"/>
    <property type="evidence" value="ECO:0007669"/>
    <property type="project" value="TreeGrafter"/>
</dbReference>
<protein>
    <submittedName>
        <fullName evidence="4">Uncharacterized protein LOC117574578 isoform X1</fullName>
    </submittedName>
</protein>
<evidence type="ECO:0000313" key="3">
    <source>
        <dbReference type="Proteomes" id="UP000515160"/>
    </source>
</evidence>
<feature type="compositionally biased region" description="Pro residues" evidence="1">
    <location>
        <begin position="427"/>
        <end position="436"/>
    </location>
</feature>
<dbReference type="GeneID" id="117574578"/>
<feature type="domain" description="WH2" evidence="2">
    <location>
        <begin position="612"/>
        <end position="629"/>
    </location>
</feature>
<dbReference type="AlphaFoldDB" id="A0A6P8XMX5"/>
<dbReference type="PANTHER" id="PTHR45691:SF6">
    <property type="entry name" value="PROTEIN DIAPHANOUS"/>
    <property type="match status" value="1"/>
</dbReference>
<dbReference type="PROSITE" id="PS51082">
    <property type="entry name" value="WH2"/>
    <property type="match status" value="1"/>
</dbReference>
<dbReference type="RefSeq" id="XP_034114349.1">
    <property type="nucleotide sequence ID" value="XM_034258458.2"/>
</dbReference>
<gene>
    <name evidence="4" type="primary">LOC117574578</name>
</gene>
<dbReference type="OrthoDB" id="8039211at2759"/>
<feature type="compositionally biased region" description="Pro residues" evidence="1">
    <location>
        <begin position="306"/>
        <end position="316"/>
    </location>
</feature>
<dbReference type="GO" id="GO:0005884">
    <property type="term" value="C:actin filament"/>
    <property type="evidence" value="ECO:0007669"/>
    <property type="project" value="TreeGrafter"/>
</dbReference>
<keyword evidence="3" id="KW-1185">Reference proteome</keyword>
<evidence type="ECO:0000256" key="1">
    <source>
        <dbReference type="SAM" id="MobiDB-lite"/>
    </source>
</evidence>
<dbReference type="InterPro" id="IPR051412">
    <property type="entry name" value="Formin_Homology_Diaphanous_sf"/>
</dbReference>
<feature type="compositionally biased region" description="Polar residues" evidence="1">
    <location>
        <begin position="381"/>
        <end position="406"/>
    </location>
</feature>
<dbReference type="Proteomes" id="UP000515160">
    <property type="component" value="Chromosome 2R"/>
</dbReference>